<evidence type="ECO:0000313" key="5">
    <source>
        <dbReference type="Proteomes" id="UP001530400"/>
    </source>
</evidence>
<dbReference type="Pfam" id="PF13041">
    <property type="entry name" value="PPR_2"/>
    <property type="match status" value="2"/>
</dbReference>
<dbReference type="Proteomes" id="UP001530400">
    <property type="component" value="Unassembled WGS sequence"/>
</dbReference>
<dbReference type="Pfam" id="PF12854">
    <property type="entry name" value="PPR_1"/>
    <property type="match status" value="1"/>
</dbReference>
<organism evidence="4 5">
    <name type="scientific">Cyclotella atomus</name>
    <dbReference type="NCBI Taxonomy" id="382360"/>
    <lineage>
        <taxon>Eukaryota</taxon>
        <taxon>Sar</taxon>
        <taxon>Stramenopiles</taxon>
        <taxon>Ochrophyta</taxon>
        <taxon>Bacillariophyta</taxon>
        <taxon>Coscinodiscophyceae</taxon>
        <taxon>Thalassiosirophycidae</taxon>
        <taxon>Stephanodiscales</taxon>
        <taxon>Stephanodiscaceae</taxon>
        <taxon>Cyclotella</taxon>
    </lineage>
</organism>
<keyword evidence="5" id="KW-1185">Reference proteome</keyword>
<evidence type="ECO:0000256" key="3">
    <source>
        <dbReference type="SAM" id="Phobius"/>
    </source>
</evidence>
<comment type="caution">
    <text evidence="4">The sequence shown here is derived from an EMBL/GenBank/DDBJ whole genome shotgun (WGS) entry which is preliminary data.</text>
</comment>
<dbReference type="PANTHER" id="PTHR47939:SF5">
    <property type="entry name" value="PENTACOTRIPEPTIDE-REPEAT REGION OF PRORP DOMAIN-CONTAINING PROTEIN"/>
    <property type="match status" value="1"/>
</dbReference>
<evidence type="ECO:0000256" key="1">
    <source>
        <dbReference type="PROSITE-ProRule" id="PRU00708"/>
    </source>
</evidence>
<dbReference type="PANTHER" id="PTHR47939">
    <property type="entry name" value="MEMBRANE-ASSOCIATED SALT-INDUCIBLE PROTEIN-LIKE"/>
    <property type="match status" value="1"/>
</dbReference>
<evidence type="ECO:0000256" key="2">
    <source>
        <dbReference type="SAM" id="MobiDB-lite"/>
    </source>
</evidence>
<dbReference type="Pfam" id="PF01535">
    <property type="entry name" value="PPR"/>
    <property type="match status" value="2"/>
</dbReference>
<feature type="repeat" description="PPR" evidence="1">
    <location>
        <begin position="361"/>
        <end position="395"/>
    </location>
</feature>
<keyword evidence="3" id="KW-0472">Membrane</keyword>
<dbReference type="InterPro" id="IPR002885">
    <property type="entry name" value="PPR_rpt"/>
</dbReference>
<dbReference type="AlphaFoldDB" id="A0ABD3MM74"/>
<protein>
    <recommendedName>
        <fullName evidence="6">Pentacotripeptide-repeat region of PRORP domain-containing protein</fullName>
    </recommendedName>
</protein>
<dbReference type="InterPro" id="IPR011990">
    <property type="entry name" value="TPR-like_helical_dom_sf"/>
</dbReference>
<sequence>MDFESSSSSSPPALPLHYEMSSCTDDVDSISSSMDAPNNGSCQQCNVSKCPSDSMKIYRRIRAACGAIHSVAVIMRRYQPIFKLAACLLFCTYMAAAAAWSPPAAVLQSPRGLSIHVFAAIDTCQRLQPLQFSASRQQQQPSRAASKSQAATLDEALVADLTSQLDLLRQILDRDAVDTVQPLQILEDMLQALHSSTSTVNSSHSNAIIVNKAFRELTTYSFSYPYDLEKINLGMNALKLQLNLNSSLLNAVPRGTWLKALRALTSNEINSRPSPSIPSLSTTNSNYNNEEYITPADASFQILQRLITNRGVSSPKKSQHPSLDERDFNMVLHAYATHNRMTSAHRIMALQQRTPHAPPLSPVAYSILLKAYGRLGDVKNVQMSLDMARRNGVKADLVMVNTVLDAYVNCGLVDKAEELFYSLTDVENGRGKGGGGGKDGSTTGGDTTDWPMLQPNVRTCNTMLKGFANEGKVKKALKLSRVMEEKGLWDDVSTNTLVKAAVAAQEFHVAETILANHTVSTFSSSNNHGHKQSSRDHPNIEAYTELIDGYAKDNQLEKALEIMSLMKQRNVPPNEYTYTCIVGALTRNNKVRQAKKMMDYVTSLNFPYSQRGKRVLTPIFNAFISGLLSGEAGGEGEGSYYNNQATTSHSLNLLEALNTLSEMEKLEVYPNVVTVTLLIDGLANCNPPRVKEAKELVQHIEFTIMRSGKQKKGRYGRVSSDGSIRISPSETRIGTALIRAYGRDYDADSAVNAFRRIAKPDVVALNALLDACCKSNKLKIAFEMFEKYTSFEKWRDDESIIDIGPLGDEIRCRAIHPDVVTYTTLITAVLQLKHKNASKRAAKLYSEMKQVWRISPDTVLVDKILYTMTNGGPRGFEENDIQFTLQVLRDGEQLDWEGNQYQKRKRAVRTALMACSSEVWKNDEALYGLDKSQDDPLFLKKGWNKIDSGFRLWGGGNGGEV</sequence>
<feature type="transmembrane region" description="Helical" evidence="3">
    <location>
        <begin position="81"/>
        <end position="100"/>
    </location>
</feature>
<dbReference type="Pfam" id="PF13812">
    <property type="entry name" value="PPR_3"/>
    <property type="match status" value="1"/>
</dbReference>
<dbReference type="Gene3D" id="1.25.40.10">
    <property type="entry name" value="Tetratricopeptide repeat domain"/>
    <property type="match status" value="4"/>
</dbReference>
<dbReference type="PROSITE" id="PS51375">
    <property type="entry name" value="PPR"/>
    <property type="match status" value="3"/>
</dbReference>
<proteinExistence type="predicted"/>
<feature type="compositionally biased region" description="Gly residues" evidence="2">
    <location>
        <begin position="431"/>
        <end position="443"/>
    </location>
</feature>
<feature type="non-terminal residue" evidence="4">
    <location>
        <position position="961"/>
    </location>
</feature>
<keyword evidence="3" id="KW-1133">Transmembrane helix</keyword>
<keyword evidence="3" id="KW-0812">Transmembrane</keyword>
<reference evidence="4 5" key="1">
    <citation type="submission" date="2024-10" db="EMBL/GenBank/DDBJ databases">
        <title>Updated reference genomes for cyclostephanoid diatoms.</title>
        <authorList>
            <person name="Roberts W.R."/>
            <person name="Alverson A.J."/>
        </authorList>
    </citation>
    <scope>NUCLEOTIDE SEQUENCE [LARGE SCALE GENOMIC DNA]</scope>
    <source>
        <strain evidence="4 5">AJA010-31</strain>
    </source>
</reference>
<gene>
    <name evidence="4" type="ORF">ACHAWO_004323</name>
</gene>
<accession>A0ABD3MM74</accession>
<dbReference type="NCBIfam" id="TIGR00756">
    <property type="entry name" value="PPR"/>
    <property type="match status" value="2"/>
</dbReference>
<feature type="repeat" description="PPR" evidence="1">
    <location>
        <begin position="456"/>
        <end position="490"/>
    </location>
</feature>
<dbReference type="EMBL" id="JALLPJ020001407">
    <property type="protein sequence ID" value="KAL3765145.1"/>
    <property type="molecule type" value="Genomic_DNA"/>
</dbReference>
<feature type="region of interest" description="Disordered" evidence="2">
    <location>
        <begin position="430"/>
        <end position="452"/>
    </location>
</feature>
<evidence type="ECO:0008006" key="6">
    <source>
        <dbReference type="Google" id="ProtNLM"/>
    </source>
</evidence>
<dbReference type="InterPro" id="IPR050667">
    <property type="entry name" value="PPR-containing_protein"/>
</dbReference>
<feature type="repeat" description="PPR" evidence="1">
    <location>
        <begin position="539"/>
        <end position="573"/>
    </location>
</feature>
<evidence type="ECO:0000313" key="4">
    <source>
        <dbReference type="EMBL" id="KAL3765145.1"/>
    </source>
</evidence>
<name>A0ABD3MM74_9STRA</name>